<name>A0AAE9FCH8_CAEBR</name>
<reference evidence="1 2" key="1">
    <citation type="submission" date="2022-04" db="EMBL/GenBank/DDBJ databases">
        <title>Chromosome-level reference genomes for two strains of Caenorhabditis briggsae: an improved platform for comparative genomics.</title>
        <authorList>
            <person name="Stevens L."/>
            <person name="Andersen E."/>
        </authorList>
    </citation>
    <scope>NUCLEOTIDE SEQUENCE [LARGE SCALE GENOMIC DNA]</scope>
    <source>
        <strain evidence="1">VX34</strain>
        <tissue evidence="1">Whole-organism</tissue>
    </source>
</reference>
<accession>A0AAE9FCH8</accession>
<sequence length="88" mass="10450">MDVMNPFAMATLWKFKAVELVTEFVCIHLQAVVATSKRQLMSLIDGSIVVQKMQLEVTRFQQDQRPLKPNDQFKRYIHCKKWQQFFCI</sequence>
<dbReference type="AlphaFoldDB" id="A0AAE9FCH8"/>
<keyword evidence="2" id="KW-1185">Reference proteome</keyword>
<evidence type="ECO:0000313" key="2">
    <source>
        <dbReference type="Proteomes" id="UP000829354"/>
    </source>
</evidence>
<dbReference type="Proteomes" id="UP000829354">
    <property type="component" value="Chromosome X"/>
</dbReference>
<dbReference type="EMBL" id="CP092625">
    <property type="protein sequence ID" value="UMM39586.1"/>
    <property type="molecule type" value="Genomic_DNA"/>
</dbReference>
<proteinExistence type="predicted"/>
<gene>
    <name evidence="1" type="ORF">L5515_016576</name>
</gene>
<organism evidence="1 2">
    <name type="scientific">Caenorhabditis briggsae</name>
    <dbReference type="NCBI Taxonomy" id="6238"/>
    <lineage>
        <taxon>Eukaryota</taxon>
        <taxon>Metazoa</taxon>
        <taxon>Ecdysozoa</taxon>
        <taxon>Nematoda</taxon>
        <taxon>Chromadorea</taxon>
        <taxon>Rhabditida</taxon>
        <taxon>Rhabditina</taxon>
        <taxon>Rhabditomorpha</taxon>
        <taxon>Rhabditoidea</taxon>
        <taxon>Rhabditidae</taxon>
        <taxon>Peloderinae</taxon>
        <taxon>Caenorhabditis</taxon>
    </lineage>
</organism>
<protein>
    <submittedName>
        <fullName evidence="1">Uncharacterized protein</fullName>
    </submittedName>
</protein>
<evidence type="ECO:0000313" key="1">
    <source>
        <dbReference type="EMBL" id="UMM39586.1"/>
    </source>
</evidence>